<keyword evidence="6" id="KW-1185">Reference proteome</keyword>
<evidence type="ECO:0000256" key="2">
    <source>
        <dbReference type="ARBA" id="ARBA00022980"/>
    </source>
</evidence>
<dbReference type="GO" id="GO:0022618">
    <property type="term" value="P:protein-RNA complex assembly"/>
    <property type="evidence" value="ECO:0007669"/>
    <property type="project" value="TreeGrafter"/>
</dbReference>
<name>A0A642UQ12_9ASCO</name>
<evidence type="ECO:0000313" key="6">
    <source>
        <dbReference type="Proteomes" id="UP000761534"/>
    </source>
</evidence>
<dbReference type="Pfam" id="PF01781">
    <property type="entry name" value="Ribosomal_L38e"/>
    <property type="match status" value="1"/>
</dbReference>
<evidence type="ECO:0000256" key="4">
    <source>
        <dbReference type="RuleBase" id="RU003445"/>
    </source>
</evidence>
<dbReference type="OrthoDB" id="10250488at2759"/>
<comment type="caution">
    <text evidence="5">The sequence shown here is derived from an EMBL/GenBank/DDBJ whole genome shotgun (WGS) entry which is preliminary data.</text>
</comment>
<organism evidence="5 6">
    <name type="scientific">Trichomonascus ciferrii</name>
    <dbReference type="NCBI Taxonomy" id="44093"/>
    <lineage>
        <taxon>Eukaryota</taxon>
        <taxon>Fungi</taxon>
        <taxon>Dikarya</taxon>
        <taxon>Ascomycota</taxon>
        <taxon>Saccharomycotina</taxon>
        <taxon>Dipodascomycetes</taxon>
        <taxon>Dipodascales</taxon>
        <taxon>Trichomonascaceae</taxon>
        <taxon>Trichomonascus</taxon>
        <taxon>Trichomonascus ciferrii complex</taxon>
    </lineage>
</organism>
<proteinExistence type="inferred from homology"/>
<dbReference type="PANTHER" id="PTHR10965">
    <property type="entry name" value="60S RIBOSOMAL PROTEIN L38"/>
    <property type="match status" value="1"/>
</dbReference>
<sequence length="110" mass="12420">MPWTPRAIVQLTRLKISIFGRLGLLPNLELGLGRQVEVKDIKYFIELARRKDVKSAAIKKNGAVTKFKVRGSKNLYTLAVKDNDKAKKLIHSLPPNLKTTTITKKVPKKN</sequence>
<dbReference type="InterPro" id="IPR038464">
    <property type="entry name" value="Ribosomal_eL38_sf"/>
</dbReference>
<dbReference type="PANTHER" id="PTHR10965:SF0">
    <property type="entry name" value="LARGE RIBOSOMAL SUBUNIT PROTEIN EL38"/>
    <property type="match status" value="1"/>
</dbReference>
<evidence type="ECO:0000313" key="5">
    <source>
        <dbReference type="EMBL" id="KAA8903076.1"/>
    </source>
</evidence>
<dbReference type="AlphaFoldDB" id="A0A642UQ12"/>
<dbReference type="GO" id="GO:0003735">
    <property type="term" value="F:structural constituent of ribosome"/>
    <property type="evidence" value="ECO:0007669"/>
    <property type="project" value="InterPro"/>
</dbReference>
<dbReference type="Gene3D" id="3.30.720.90">
    <property type="match status" value="1"/>
</dbReference>
<evidence type="ECO:0000256" key="1">
    <source>
        <dbReference type="ARBA" id="ARBA00007803"/>
    </source>
</evidence>
<accession>A0A642UQ12</accession>
<evidence type="ECO:0000256" key="3">
    <source>
        <dbReference type="ARBA" id="ARBA00023274"/>
    </source>
</evidence>
<dbReference type="EMBL" id="SWFS01000448">
    <property type="protein sequence ID" value="KAA8903076.1"/>
    <property type="molecule type" value="Genomic_DNA"/>
</dbReference>
<dbReference type="GO" id="GO:0022625">
    <property type="term" value="C:cytosolic large ribosomal subunit"/>
    <property type="evidence" value="ECO:0007669"/>
    <property type="project" value="TreeGrafter"/>
</dbReference>
<keyword evidence="3 4" id="KW-0687">Ribonucleoprotein</keyword>
<reference evidence="5" key="1">
    <citation type="journal article" date="2019" name="G3 (Bethesda)">
        <title>Genome Assemblies of Two Rare Opportunistic Yeast Pathogens: Diutina rugosa (syn. Candida rugosa) and Trichomonascus ciferrii (syn. Candida ciferrii).</title>
        <authorList>
            <person name="Mixao V."/>
            <person name="Saus E."/>
            <person name="Hansen A.P."/>
            <person name="Lass-Florl C."/>
            <person name="Gabaldon T."/>
        </authorList>
    </citation>
    <scope>NUCLEOTIDE SEQUENCE</scope>
    <source>
        <strain evidence="5">CBS 4856</strain>
    </source>
</reference>
<dbReference type="GO" id="GO:0006412">
    <property type="term" value="P:translation"/>
    <property type="evidence" value="ECO:0007669"/>
    <property type="project" value="InterPro"/>
</dbReference>
<protein>
    <recommendedName>
        <fullName evidence="7">Ribosomal protein L38e</fullName>
    </recommendedName>
</protein>
<gene>
    <name evidence="5" type="ORF">TRICI_005763</name>
</gene>
<comment type="similarity">
    <text evidence="1 4">Belongs to the eukaryotic ribosomal protein eL38 family.</text>
</comment>
<dbReference type="VEuPathDB" id="FungiDB:TRICI_005763"/>
<keyword evidence="2 4" id="KW-0689">Ribosomal protein</keyword>
<dbReference type="Proteomes" id="UP000761534">
    <property type="component" value="Unassembled WGS sequence"/>
</dbReference>
<dbReference type="InterPro" id="IPR002675">
    <property type="entry name" value="Ribosomal_eL38"/>
</dbReference>
<evidence type="ECO:0008006" key="7">
    <source>
        <dbReference type="Google" id="ProtNLM"/>
    </source>
</evidence>